<dbReference type="InterPro" id="IPR013815">
    <property type="entry name" value="ATP_grasp_subdomain_1"/>
</dbReference>
<protein>
    <submittedName>
        <fullName evidence="3">PEP-utilizing enzyme</fullName>
    </submittedName>
</protein>
<dbReference type="SUPFAM" id="SSF56059">
    <property type="entry name" value="Glutathione synthetase ATP-binding domain-like"/>
    <property type="match status" value="1"/>
</dbReference>
<dbReference type="Gene3D" id="3.30.470.20">
    <property type="entry name" value="ATP-grasp fold, B domain"/>
    <property type="match status" value="1"/>
</dbReference>
<evidence type="ECO:0000313" key="3">
    <source>
        <dbReference type="EMBL" id="MDG4475521.1"/>
    </source>
</evidence>
<proteinExistence type="predicted"/>
<dbReference type="GO" id="GO:0005524">
    <property type="term" value="F:ATP binding"/>
    <property type="evidence" value="ECO:0007669"/>
    <property type="project" value="InterPro"/>
</dbReference>
<evidence type="ECO:0000313" key="4">
    <source>
        <dbReference type="Proteomes" id="UP001154240"/>
    </source>
</evidence>
<dbReference type="EMBL" id="JAPHEH010000001">
    <property type="protein sequence ID" value="MDG4475521.1"/>
    <property type="molecule type" value="Genomic_DNA"/>
</dbReference>
<dbReference type="Proteomes" id="UP001154240">
    <property type="component" value="Unassembled WGS sequence"/>
</dbReference>
<sequence length="1422" mass="162672">MTTDHTPPELESDALKANLLETAVDSVTIDDSLLPLLDIVNNYRGISKNIETLLYEISHPFRNWKMILPRLRSFVLKNIDHYFRHAQGPTAFSLFSAIFLTAVEDCRKNEELMATAMEGLLAYLDKETSLLTSESLPRYEDALGECFARLHALDDETLLFLVQGHHPLGKILTRLHELSLALPGCTVEASAARLLQRVLTLNYRYWLGEEDPLTWFTEQCGDLCTGWRAGSLFNAISHQRLDEHLQAATRIDPAAPGALSALLALPNHMDIVRLYKQAPDHLGEEIASDALAVDRFAENRKLLFLFRIMDTAGLGLIHEETLREINRGLVQLIRQQTFEEIERFLLTTLQLLKSNVKKYPHTSLQCIQVLGSEVFQRGNSRLVETFLFETVRFGFQYANFQGLNDDWQPITNPAHLDNIRVWLSLIMQEPKWCSTLFSALIINLKLSGTCVKDTDLFQRDITQLLNHPIEPIYNLAKQFAKLMPVFFNEIGAEGQLRDVSTELDEMHKRHDRLIHFLRKQSHVESSNLIVDFIEAIFRFWQTLDKSILEGYLPEEVLREVTTTGLFVDDLHTLMERLLRDGPIRTIEELLTWDDRRREAWLAAQQDLRPQEVRRFTLLIEMYRLCHQKYNLGVEEIRHQLHLAANSGFPEMEQLLGDLEICDTFQCLEALLDTLENLKETIQSPESFEAKEDIYYKRHIAVDIPSVYGRYREKKFDALGLTFRLENLANVYLEKLPETVNLSFITKATFIRIIKCLRLYLRALKIDGITSRRLETYMSLLTSSFNIKRFSYTQYLDIFRGFTEGVKDIIYTYYTNIHENNLSIIIPKIGEANLLPKHRSLWEKKDLSGNIMRLSESFMRDLIATTFGLQHLDNFITRIYQTLEHQKEILSEEDLDLLMTYNPDRAVSSLHIKNHHTNNLILLGNKGFNLTVLATDNNPVPPGFIITTEIFRCWPVIKDFYKARDEFMARIRDSLSELEKKTGRRFGDPNNPLLLSVRSGAAISMPGMMATIHNVGLNTEISRGFAGSSGEGYPASCQIDYLAWDNYRRFLQSWAMAEGMAREIFQTLMDETKTRYGVLVKKDFSAAQMQELALDYEKKIREEGIAIPADPWQQLTGAVELVLNSWYTEKTQEYRSLMNVSEAWGTAVIVQAMVYGNLGPESGSGVLFTAHPYRKVSRVALWGDYAPGDQGEDIVSGLVATQPISVEQAELDGRSEENSLERRFPKVYERLLAISRELVYEKRWNPQEIEFTFEGPAEEDLFLLQTRDMITIKKREKFAVFKEGKGFKKALLGYGIGVSGSALSGRAVFTAANILRLKEEDPETPLILIRQDTVPEDIKEIAMAEGLLTARGGQTSHAAVVTIRLEKTCVVGCNALKVYEAEERCEINGREIRFGDPISIDGRKGMFLEGGHPIREEVQILPL</sequence>
<dbReference type="InterPro" id="IPR008279">
    <property type="entry name" value="PEP-util_enz_mobile_dom"/>
</dbReference>
<keyword evidence="4" id="KW-1185">Reference proteome</keyword>
<organism evidence="3 4">
    <name type="scientific">Thiovibrio frasassiensis</name>
    <dbReference type="NCBI Taxonomy" id="2984131"/>
    <lineage>
        <taxon>Bacteria</taxon>
        <taxon>Pseudomonadati</taxon>
        <taxon>Thermodesulfobacteriota</taxon>
        <taxon>Desulfobulbia</taxon>
        <taxon>Desulfobulbales</taxon>
        <taxon>Thiovibrionaceae</taxon>
        <taxon>Thiovibrio</taxon>
    </lineage>
</organism>
<reference evidence="3" key="2">
    <citation type="submission" date="2022-10" db="EMBL/GenBank/DDBJ databases">
        <authorList>
            <person name="Aronson H.S."/>
        </authorList>
    </citation>
    <scope>NUCLEOTIDE SEQUENCE</scope>
    <source>
        <strain evidence="3">RS19-109</strain>
    </source>
</reference>
<feature type="domain" description="PEP-utilising enzyme mobile" evidence="1">
    <location>
        <begin position="1324"/>
        <end position="1404"/>
    </location>
</feature>
<feature type="domain" description="Pyruvate phosphate dikinase AMP/ATP-binding" evidence="2">
    <location>
        <begin position="965"/>
        <end position="1211"/>
    </location>
</feature>
<evidence type="ECO:0000259" key="2">
    <source>
        <dbReference type="Pfam" id="PF01326"/>
    </source>
</evidence>
<dbReference type="PANTHER" id="PTHR22931">
    <property type="entry name" value="PHOSPHOENOLPYRUVATE DIKINASE-RELATED"/>
    <property type="match status" value="1"/>
</dbReference>
<dbReference type="RefSeq" id="WP_307632494.1">
    <property type="nucleotide sequence ID" value="NZ_JAPHEH010000001.1"/>
</dbReference>
<reference evidence="3" key="1">
    <citation type="journal article" date="2022" name="bioRxiv">
        <title>Thiovibrio frasassiensisgen. nov., sp. nov., an autotrophic, elemental sulfur disproportionating bacterium isolated from sulfidic karst sediment, and proposal of Thiovibrionaceae fam. nov.</title>
        <authorList>
            <person name="Aronson H."/>
            <person name="Thomas C."/>
            <person name="Bhattacharyya M."/>
            <person name="Eckstein S."/>
            <person name="Jensen S."/>
            <person name="Barco R."/>
            <person name="Macalady J."/>
            <person name="Amend J."/>
        </authorList>
    </citation>
    <scope>NUCLEOTIDE SEQUENCE</scope>
    <source>
        <strain evidence="3">RS19-109</strain>
    </source>
</reference>
<dbReference type="GO" id="GO:0016301">
    <property type="term" value="F:kinase activity"/>
    <property type="evidence" value="ECO:0007669"/>
    <property type="project" value="InterPro"/>
</dbReference>
<dbReference type="Gene3D" id="1.20.80.30">
    <property type="match status" value="1"/>
</dbReference>
<dbReference type="InterPro" id="IPR036637">
    <property type="entry name" value="Phosphohistidine_dom_sf"/>
</dbReference>
<dbReference type="GO" id="GO:0050242">
    <property type="term" value="F:pyruvate, phosphate dikinase activity"/>
    <property type="evidence" value="ECO:0007669"/>
    <property type="project" value="InterPro"/>
</dbReference>
<dbReference type="PANTHER" id="PTHR22931:SF9">
    <property type="entry name" value="PYRUVATE, PHOSPHATE DIKINASE 1, CHLOROPLASTIC"/>
    <property type="match status" value="1"/>
</dbReference>
<dbReference type="Gene3D" id="3.30.1490.20">
    <property type="entry name" value="ATP-grasp fold, A domain"/>
    <property type="match status" value="1"/>
</dbReference>
<dbReference type="Gene3D" id="3.50.30.10">
    <property type="entry name" value="Phosphohistidine domain"/>
    <property type="match status" value="1"/>
</dbReference>
<gene>
    <name evidence="3" type="ORF">OLX77_05025</name>
</gene>
<dbReference type="SUPFAM" id="SSF52009">
    <property type="entry name" value="Phosphohistidine domain"/>
    <property type="match status" value="1"/>
</dbReference>
<name>A0A9X4RKZ0_9BACT</name>
<evidence type="ECO:0000259" key="1">
    <source>
        <dbReference type="Pfam" id="PF00391"/>
    </source>
</evidence>
<comment type="caution">
    <text evidence="3">The sequence shown here is derived from an EMBL/GenBank/DDBJ whole genome shotgun (WGS) entry which is preliminary data.</text>
</comment>
<dbReference type="Pfam" id="PF00391">
    <property type="entry name" value="PEP-utilizers"/>
    <property type="match status" value="1"/>
</dbReference>
<accession>A0A9X4RKZ0</accession>
<dbReference type="InterPro" id="IPR010121">
    <property type="entry name" value="Pyruvate_phosphate_dikinase"/>
</dbReference>
<dbReference type="Pfam" id="PF01326">
    <property type="entry name" value="PPDK_N"/>
    <property type="match status" value="1"/>
</dbReference>
<dbReference type="InterPro" id="IPR002192">
    <property type="entry name" value="PPDK_AMP/ATP-bd"/>
</dbReference>